<dbReference type="Pfam" id="PF00501">
    <property type="entry name" value="AMP-binding"/>
    <property type="match status" value="1"/>
</dbReference>
<name>A0AAI8YA48_9PEZI</name>
<dbReference type="AlphaFoldDB" id="A0AAI8YA48"/>
<organism evidence="5 6">
    <name type="scientific">Anthostomella pinea</name>
    <dbReference type="NCBI Taxonomy" id="933095"/>
    <lineage>
        <taxon>Eukaryota</taxon>
        <taxon>Fungi</taxon>
        <taxon>Dikarya</taxon>
        <taxon>Ascomycota</taxon>
        <taxon>Pezizomycotina</taxon>
        <taxon>Sordariomycetes</taxon>
        <taxon>Xylariomycetidae</taxon>
        <taxon>Xylariales</taxon>
        <taxon>Xylariaceae</taxon>
        <taxon>Anthostomella</taxon>
    </lineage>
</organism>
<proteinExistence type="inferred from homology"/>
<dbReference type="GO" id="GO:0019748">
    <property type="term" value="P:secondary metabolic process"/>
    <property type="evidence" value="ECO:0007669"/>
    <property type="project" value="TreeGrafter"/>
</dbReference>
<feature type="domain" description="AMP-dependent synthetase/ligase" evidence="3">
    <location>
        <begin position="45"/>
        <end position="411"/>
    </location>
</feature>
<dbReference type="PROSITE" id="PS00455">
    <property type="entry name" value="AMP_BINDING"/>
    <property type="match status" value="1"/>
</dbReference>
<keyword evidence="2" id="KW-0436">Ligase</keyword>
<dbReference type="Gene3D" id="3.40.50.12780">
    <property type="entry name" value="N-terminal domain of ligase-like"/>
    <property type="match status" value="1"/>
</dbReference>
<dbReference type="SUPFAM" id="SSF56801">
    <property type="entry name" value="Acetyl-CoA synthetase-like"/>
    <property type="match status" value="1"/>
</dbReference>
<evidence type="ECO:0000256" key="2">
    <source>
        <dbReference type="ARBA" id="ARBA00022598"/>
    </source>
</evidence>
<protein>
    <submittedName>
        <fullName evidence="5">Uu.00g025770.m01.CDS01</fullName>
    </submittedName>
</protein>
<comment type="caution">
    <text evidence="5">The sequence shown here is derived from an EMBL/GenBank/DDBJ whole genome shotgun (WGS) entry which is preliminary data.</text>
</comment>
<dbReference type="InterPro" id="IPR020845">
    <property type="entry name" value="AMP-binding_CS"/>
</dbReference>
<evidence type="ECO:0000313" key="6">
    <source>
        <dbReference type="Proteomes" id="UP001295740"/>
    </source>
</evidence>
<dbReference type="GO" id="GO:0016405">
    <property type="term" value="F:CoA-ligase activity"/>
    <property type="evidence" value="ECO:0007669"/>
    <property type="project" value="TreeGrafter"/>
</dbReference>
<dbReference type="Pfam" id="PF13193">
    <property type="entry name" value="AMP-binding_C"/>
    <property type="match status" value="1"/>
</dbReference>
<evidence type="ECO:0000313" key="5">
    <source>
        <dbReference type="EMBL" id="CAJ2499724.1"/>
    </source>
</evidence>
<evidence type="ECO:0000259" key="3">
    <source>
        <dbReference type="Pfam" id="PF00501"/>
    </source>
</evidence>
<dbReference type="InterPro" id="IPR025110">
    <property type="entry name" value="AMP-bd_C"/>
</dbReference>
<dbReference type="InterPro" id="IPR000873">
    <property type="entry name" value="AMP-dep_synth/lig_dom"/>
</dbReference>
<feature type="domain" description="AMP-binding enzyme C-terminal" evidence="4">
    <location>
        <begin position="460"/>
        <end position="538"/>
    </location>
</feature>
<comment type="similarity">
    <text evidence="1">Belongs to the ATP-dependent AMP-binding enzyme family.</text>
</comment>
<dbReference type="PANTHER" id="PTHR24096">
    <property type="entry name" value="LONG-CHAIN-FATTY-ACID--COA LIGASE"/>
    <property type="match status" value="1"/>
</dbReference>
<dbReference type="PANTHER" id="PTHR24096:SF149">
    <property type="entry name" value="AMP-BINDING DOMAIN-CONTAINING PROTEIN-RELATED"/>
    <property type="match status" value="1"/>
</dbReference>
<sequence>MIYNEGNTADVPQVDLLTFLFESRHCAAVESTPLHAEADDPSNVITKAKARVLTQQIAHFLRSRYAIGKNGPGKDVVVTLSTGQSGLPCLFFGVVAADGVYSAASPAATADEIARQIGEGDAKVLVCSPDVQALAVAAAALAGMPRENILVLEPKPTMRLANIDATASCSFGKEQLAWRIITDPKELQESRICILYSSGTTGLPKGVLISHANMVAEAFLPAYINRPIWHAWAAAGKPFESRTLAHLPTPHISAVQGYFVNPFYDGGIVYWMSKFDFGDFLKYNVQLRITTFFSVPRIYLALAKHPVVTNQFASLRIAYSGAAPLSREVIESTKFGGDGDGRTLLSETWGASETTGAVTHMAPNRRDVSGSVGALLPNMTMRLVDENDNDVQPGQPGEALLQGPVITQGYHNNPEANIVGFKDGWYRTGDVMQMKGDLLYVVGRRKEIIKYHGYQVPPAELEAILCGHPAIADAAVVGVPAEETEVPRALVALKPHIQLGEVTESEIVEYLGQRVSDHKQLRGGVGFVEAIPRLLSGKIWRAKLPALAGQADNSS</sequence>
<reference evidence="5" key="1">
    <citation type="submission" date="2023-10" db="EMBL/GenBank/DDBJ databases">
        <authorList>
            <person name="Hackl T."/>
        </authorList>
    </citation>
    <scope>NUCLEOTIDE SEQUENCE</scope>
</reference>
<accession>A0AAI8YA48</accession>
<dbReference type="InterPro" id="IPR042099">
    <property type="entry name" value="ANL_N_sf"/>
</dbReference>
<dbReference type="InterPro" id="IPR045851">
    <property type="entry name" value="AMP-bd_C_sf"/>
</dbReference>
<evidence type="ECO:0000256" key="1">
    <source>
        <dbReference type="ARBA" id="ARBA00006432"/>
    </source>
</evidence>
<dbReference type="EMBL" id="CAUWAG010000003">
    <property type="protein sequence ID" value="CAJ2499724.1"/>
    <property type="molecule type" value="Genomic_DNA"/>
</dbReference>
<keyword evidence="6" id="KW-1185">Reference proteome</keyword>
<dbReference type="Proteomes" id="UP001295740">
    <property type="component" value="Unassembled WGS sequence"/>
</dbReference>
<gene>
    <name evidence="5" type="ORF">KHLLAP_LOCUS192</name>
</gene>
<dbReference type="Gene3D" id="3.30.300.30">
    <property type="match status" value="1"/>
</dbReference>
<evidence type="ECO:0000259" key="4">
    <source>
        <dbReference type="Pfam" id="PF13193"/>
    </source>
</evidence>